<dbReference type="RefSeq" id="WP_076382849.1">
    <property type="nucleotide sequence ID" value="NZ_AP017422.1"/>
</dbReference>
<gene>
    <name evidence="1" type="ORF">SAMN05421788_11814</name>
</gene>
<dbReference type="EMBL" id="FTOR01000018">
    <property type="protein sequence ID" value="SIT34642.1"/>
    <property type="molecule type" value="Genomic_DNA"/>
</dbReference>
<protein>
    <submittedName>
        <fullName evidence="1">Uncharacterized protein</fullName>
    </submittedName>
</protein>
<dbReference type="AlphaFoldDB" id="A0A173MBL5"/>
<evidence type="ECO:0000313" key="2">
    <source>
        <dbReference type="Proteomes" id="UP000186917"/>
    </source>
</evidence>
<proteinExistence type="predicted"/>
<accession>A0A173MBL5</accession>
<keyword evidence="2" id="KW-1185">Reference proteome</keyword>
<dbReference type="STRING" id="477680.SAMN05421788_11814"/>
<sequence length="66" mass="7130">MSTQPNNQKTIQDLESAKTRLTNLITVLKENPALLSEDELKQLSGGFSEVAGEDASVILDINLIAC</sequence>
<dbReference type="Proteomes" id="UP000186917">
    <property type="component" value="Unassembled WGS sequence"/>
</dbReference>
<organism evidence="1 2">
    <name type="scientific">Filimonas lacunae</name>
    <dbReference type="NCBI Taxonomy" id="477680"/>
    <lineage>
        <taxon>Bacteria</taxon>
        <taxon>Pseudomonadati</taxon>
        <taxon>Bacteroidota</taxon>
        <taxon>Chitinophagia</taxon>
        <taxon>Chitinophagales</taxon>
        <taxon>Chitinophagaceae</taxon>
        <taxon>Filimonas</taxon>
    </lineage>
</organism>
<name>A0A173MBL5_9BACT</name>
<dbReference type="KEGG" id="fln:FLA_0868"/>
<evidence type="ECO:0000313" key="1">
    <source>
        <dbReference type="EMBL" id="SIT34642.1"/>
    </source>
</evidence>
<reference evidence="2" key="1">
    <citation type="submission" date="2017-01" db="EMBL/GenBank/DDBJ databases">
        <authorList>
            <person name="Varghese N."/>
            <person name="Submissions S."/>
        </authorList>
    </citation>
    <scope>NUCLEOTIDE SEQUENCE [LARGE SCALE GENOMIC DNA]</scope>
    <source>
        <strain evidence="2">DSM 21054</strain>
    </source>
</reference>